<organism evidence="2">
    <name type="scientific">Litopenaeus vannamei majanivirus Nimav-1_LVa</name>
    <dbReference type="NCBI Taxonomy" id="2984273"/>
    <lineage>
        <taxon>Viruses</taxon>
        <taxon>Viruses incertae sedis</taxon>
        <taxon>Naldaviricetes</taxon>
        <taxon>Nimaviridae</taxon>
    </lineage>
</organism>
<sequence>MDQNDICDGLFIEGGMCIVNTESISQRIKQTTSDEEREFINTESVKFLSTIVSLCHGREALKLLPSFDALGKTLIQIFKHSEFMTVSSGGGGGGGGDEDNDAATASTTRGSNGGSDNCLVREMSLDVIKSMFSSSSAETINNLIRSVIKVLAGYNPFKLKENMYIVMCDAGKKKKCICTKGHIENIVALHVRTNPVLVLSQVLQLFCHKTIDVEKHSKDETLIQIPLKLILLNMIDVYSPNTGSQPRQYIDSFDAHGIHSHNTGWTDLIQNRIAGMPLEYRFFTMLIYCALLYLPCCRADQTFKLANLYIETILLKMCYNAAETLSCASLNNTSEKDNGNFISYMNSYAVSNVLSSTIRIEKAISNIHNKQYLRDVFRILTNNNHIISEMDNVAIKEKLLKEMERIFTNSTFLKSQYPRVSTSDVRSVRNIELFKILGEINTKNSNIQVVFNNSIINHHSNGNNIRVNNFHILSMLPRAEKLSSEKNSQCYIENYFDQEDKEKFSLGNFAGWWMGIIDGAIGENGKTIKARQLDKNSSSNIMRLVLSNTIKEVYKNRYLSFKLLSYSHLPDNKVIANNGQGLIVSSSRVEAQESQRLCVFSSLQTPDIIGANCSILAPMQIEIALTRPKSWIQFVTKIMYFIERFNVDCYREFLKMMSEPLDEKDENRSRLIEKLPQMFGQGTMSDENVKHISTLLHKAFDVVKCQYVEGSYASSQFPDYKMGEKRLSLFEEVYNILRDIILTHNQNPRAYLTHSRLLLSIYSEIDDFLIDALKIKGCTKTFTNVVPVTSGDDYDDYGDADHIRKRLRVKREEDRGYDEDMDIS</sequence>
<evidence type="ECO:0000256" key="1">
    <source>
        <dbReference type="SAM" id="MobiDB-lite"/>
    </source>
</evidence>
<accession>A0A9C7EYA0</accession>
<dbReference type="EMBL" id="LC738872">
    <property type="protein sequence ID" value="BDT62170.1"/>
    <property type="molecule type" value="Genomic_DNA"/>
</dbReference>
<protein>
    <submittedName>
        <fullName evidence="2">Wsv332-like protein</fullName>
    </submittedName>
</protein>
<evidence type="ECO:0000313" key="2">
    <source>
        <dbReference type="EMBL" id="BDT62170.1"/>
    </source>
</evidence>
<reference evidence="2" key="1">
    <citation type="submission" date="2022-10" db="EMBL/GenBank/DDBJ databases">
        <title>Genome sequences of endogenous nimaviruses in decapod crustaceans.</title>
        <authorList>
            <person name="Kawato S."/>
            <person name="Nozaki R."/>
            <person name="Kondo H."/>
            <person name="Hirono I."/>
        </authorList>
    </citation>
    <scope>NUCLEOTIDE SEQUENCE</scope>
    <source>
        <strain evidence="2">Lva-Nima_1</strain>
    </source>
</reference>
<proteinExistence type="predicted"/>
<name>A0A9C7EYA0_9VIRU</name>
<feature type="region of interest" description="Disordered" evidence="1">
    <location>
        <begin position="89"/>
        <end position="115"/>
    </location>
</feature>